<accession>X1AAH1</accession>
<sequence length="66" mass="7905">GKLFSNLIFEDKKGKETSIQDYSIYYYFNENYEIDVPDYKETCNDVWNDINETMDKVCVNEKGWNS</sequence>
<dbReference type="EMBL" id="BART01008719">
    <property type="protein sequence ID" value="GAG57141.1"/>
    <property type="molecule type" value="Genomic_DNA"/>
</dbReference>
<organism evidence="1">
    <name type="scientific">marine sediment metagenome</name>
    <dbReference type="NCBI Taxonomy" id="412755"/>
    <lineage>
        <taxon>unclassified sequences</taxon>
        <taxon>metagenomes</taxon>
        <taxon>ecological metagenomes</taxon>
    </lineage>
</organism>
<name>X1AAH1_9ZZZZ</name>
<proteinExistence type="predicted"/>
<reference evidence="1" key="1">
    <citation type="journal article" date="2014" name="Front. Microbiol.">
        <title>High frequency of phylogenetically diverse reductive dehalogenase-homologous genes in deep subseafloor sedimentary metagenomes.</title>
        <authorList>
            <person name="Kawai M."/>
            <person name="Futagami T."/>
            <person name="Toyoda A."/>
            <person name="Takaki Y."/>
            <person name="Nishi S."/>
            <person name="Hori S."/>
            <person name="Arai W."/>
            <person name="Tsubouchi T."/>
            <person name="Morono Y."/>
            <person name="Uchiyama I."/>
            <person name="Ito T."/>
            <person name="Fujiyama A."/>
            <person name="Inagaki F."/>
            <person name="Takami H."/>
        </authorList>
    </citation>
    <scope>NUCLEOTIDE SEQUENCE</scope>
    <source>
        <strain evidence="1">Expedition CK06-06</strain>
    </source>
</reference>
<dbReference type="AlphaFoldDB" id="X1AAH1"/>
<comment type="caution">
    <text evidence="1">The sequence shown here is derived from an EMBL/GenBank/DDBJ whole genome shotgun (WGS) entry which is preliminary data.</text>
</comment>
<protein>
    <submittedName>
        <fullName evidence="1">Uncharacterized protein</fullName>
    </submittedName>
</protein>
<gene>
    <name evidence="1" type="ORF">S01H4_19537</name>
</gene>
<evidence type="ECO:0000313" key="1">
    <source>
        <dbReference type="EMBL" id="GAG57141.1"/>
    </source>
</evidence>
<feature type="non-terminal residue" evidence="1">
    <location>
        <position position="1"/>
    </location>
</feature>